<protein>
    <recommendedName>
        <fullName evidence="3">N-formylglutamate amidohydrolase</fullName>
    </recommendedName>
</protein>
<accession>A0AAD9NKV3</accession>
<name>A0AAD9NKV3_RIDPI</name>
<reference evidence="1" key="1">
    <citation type="journal article" date="2023" name="Mol. Biol. Evol.">
        <title>Third-Generation Sequencing Reveals the Adaptive Role of the Epigenome in Three Deep-Sea Polychaetes.</title>
        <authorList>
            <person name="Perez M."/>
            <person name="Aroh O."/>
            <person name="Sun Y."/>
            <person name="Lan Y."/>
            <person name="Juniper S.K."/>
            <person name="Young C.R."/>
            <person name="Angers B."/>
            <person name="Qian P.Y."/>
        </authorList>
    </citation>
    <scope>NUCLEOTIDE SEQUENCE</scope>
    <source>
        <strain evidence="1">R07B-5</strain>
    </source>
</reference>
<organism evidence="1 2">
    <name type="scientific">Ridgeia piscesae</name>
    <name type="common">Tubeworm</name>
    <dbReference type="NCBI Taxonomy" id="27915"/>
    <lineage>
        <taxon>Eukaryota</taxon>
        <taxon>Metazoa</taxon>
        <taxon>Spiralia</taxon>
        <taxon>Lophotrochozoa</taxon>
        <taxon>Annelida</taxon>
        <taxon>Polychaeta</taxon>
        <taxon>Sedentaria</taxon>
        <taxon>Canalipalpata</taxon>
        <taxon>Sabellida</taxon>
        <taxon>Siboglinidae</taxon>
        <taxon>Ridgeia</taxon>
    </lineage>
</organism>
<dbReference type="Proteomes" id="UP001209878">
    <property type="component" value="Unassembled WGS sequence"/>
</dbReference>
<dbReference type="Gene3D" id="3.40.630.40">
    <property type="entry name" value="Zn-dependent exopeptidases"/>
    <property type="match status" value="1"/>
</dbReference>
<dbReference type="EMBL" id="JAODUO010000850">
    <property type="protein sequence ID" value="KAK2173755.1"/>
    <property type="molecule type" value="Genomic_DNA"/>
</dbReference>
<evidence type="ECO:0000313" key="1">
    <source>
        <dbReference type="EMBL" id="KAK2173755.1"/>
    </source>
</evidence>
<sequence>MSVQQALATAVLAATLLLVTGVTRYDSSKRYIKYEVGALSVIITAPHGGNLRPSSIPIRQAGSYSPVTGCNYRHNSGTPDNYHCGVRLFKDSYTSYIASHIADELLTLTGHRPHVIYNRLHRSRLDANREVNEATLNVQEAIHAYNNFTAFINAAKASIGGRALLLDIHGQTHAANWTELGYSISKTRLNTGSFSAQHSTIKAIGMHVCNTDNACFQDLVRGSSPNSLGYYLSNEGYRVVPSPVFPSPGGNGYYSGGYDVRTHGSRYSGVVDAIQVEIPREERFSSVRRPKVARALARAVKYFMDDHY</sequence>
<comment type="caution">
    <text evidence="1">The sequence shown here is derived from an EMBL/GenBank/DDBJ whole genome shotgun (WGS) entry which is preliminary data.</text>
</comment>
<gene>
    <name evidence="1" type="ORF">NP493_849g01009</name>
</gene>
<dbReference type="AlphaFoldDB" id="A0AAD9NKV3"/>
<evidence type="ECO:0000313" key="2">
    <source>
        <dbReference type="Proteomes" id="UP001209878"/>
    </source>
</evidence>
<proteinExistence type="predicted"/>
<keyword evidence="2" id="KW-1185">Reference proteome</keyword>
<evidence type="ECO:0008006" key="3">
    <source>
        <dbReference type="Google" id="ProtNLM"/>
    </source>
</evidence>